<protein>
    <submittedName>
        <fullName evidence="7">ABC transporter substrate-binding protein</fullName>
    </submittedName>
</protein>
<evidence type="ECO:0000313" key="7">
    <source>
        <dbReference type="EMBL" id="NYT84372.1"/>
    </source>
</evidence>
<dbReference type="Gene3D" id="3.40.50.2300">
    <property type="match status" value="2"/>
</dbReference>
<dbReference type="Pfam" id="PF13458">
    <property type="entry name" value="Peripla_BP_6"/>
    <property type="match status" value="1"/>
</dbReference>
<dbReference type="InterPro" id="IPR051010">
    <property type="entry name" value="BCAA_transport"/>
</dbReference>
<comment type="similarity">
    <text evidence="1">Belongs to the leucine-binding protein family.</text>
</comment>
<organism evidence="7 8">
    <name type="scientific">Pollutimonas harenae</name>
    <dbReference type="NCBI Taxonomy" id="657015"/>
    <lineage>
        <taxon>Bacteria</taxon>
        <taxon>Pseudomonadati</taxon>
        <taxon>Pseudomonadota</taxon>
        <taxon>Betaproteobacteria</taxon>
        <taxon>Burkholderiales</taxon>
        <taxon>Alcaligenaceae</taxon>
        <taxon>Pollutimonas</taxon>
    </lineage>
</organism>
<comment type="caution">
    <text evidence="7">The sequence shown here is derived from an EMBL/GenBank/DDBJ whole genome shotgun (WGS) entry which is preliminary data.</text>
</comment>
<proteinExistence type="inferred from homology"/>
<dbReference type="OrthoDB" id="9794826at2"/>
<evidence type="ECO:0000256" key="4">
    <source>
        <dbReference type="ARBA" id="ARBA00022970"/>
    </source>
</evidence>
<dbReference type="GO" id="GO:0006865">
    <property type="term" value="P:amino acid transport"/>
    <property type="evidence" value="ECO:0007669"/>
    <property type="project" value="UniProtKB-KW"/>
</dbReference>
<keyword evidence="8" id="KW-1185">Reference proteome</keyword>
<feature type="domain" description="Leucine-binding protein" evidence="6">
    <location>
        <begin position="26"/>
        <end position="359"/>
    </location>
</feature>
<keyword evidence="3 5" id="KW-0732">Signal</keyword>
<gene>
    <name evidence="7" type="ORF">H0A62_02040</name>
</gene>
<accession>A0A853GW54</accession>
<reference evidence="7 8" key="1">
    <citation type="submission" date="2020-07" db="EMBL/GenBank/DDBJ databases">
        <title>Taxonomic revisions and descriptions of new bacterial species based on genomic comparisons in the high-G+C-content subgroup of the family Alcaligenaceae.</title>
        <authorList>
            <person name="Szabo A."/>
            <person name="Felfoldi T."/>
        </authorList>
    </citation>
    <scope>NUCLEOTIDE SEQUENCE [LARGE SCALE GENOMIC DNA]</scope>
    <source>
        <strain evidence="7 8">DSM 25667</strain>
    </source>
</reference>
<dbReference type="Proteomes" id="UP000554144">
    <property type="component" value="Unassembled WGS sequence"/>
</dbReference>
<name>A0A853GW54_9BURK</name>
<dbReference type="PANTHER" id="PTHR30483">
    <property type="entry name" value="LEUCINE-SPECIFIC-BINDING PROTEIN"/>
    <property type="match status" value="1"/>
</dbReference>
<dbReference type="EMBL" id="JACCEV010000001">
    <property type="protein sequence ID" value="NYT84372.1"/>
    <property type="molecule type" value="Genomic_DNA"/>
</dbReference>
<feature type="chain" id="PRO_5032399177" evidence="5">
    <location>
        <begin position="22"/>
        <end position="391"/>
    </location>
</feature>
<evidence type="ECO:0000313" key="8">
    <source>
        <dbReference type="Proteomes" id="UP000554144"/>
    </source>
</evidence>
<feature type="signal peptide" evidence="5">
    <location>
        <begin position="1"/>
        <end position="21"/>
    </location>
</feature>
<dbReference type="CDD" id="cd19982">
    <property type="entry name" value="PBP1_ABC_ligand_binding-like"/>
    <property type="match status" value="1"/>
</dbReference>
<keyword evidence="2" id="KW-0813">Transport</keyword>
<evidence type="ECO:0000259" key="6">
    <source>
        <dbReference type="Pfam" id="PF13458"/>
    </source>
</evidence>
<dbReference type="InterPro" id="IPR028082">
    <property type="entry name" value="Peripla_BP_I"/>
</dbReference>
<evidence type="ECO:0000256" key="5">
    <source>
        <dbReference type="SAM" id="SignalP"/>
    </source>
</evidence>
<sequence length="391" mass="42580">MQKKFVLASLIAAAFSMPAAAADDVIKIGAVLPMTGNAAVFGEKFQQAYTMAVKEINEAGGVNGKKLELVIEDSQEKPQIGKTATEKLVSDENILVLTGGRSSGVTLVEAQVAEENQIPYLIDHGSSDLATRSDYEYVFRMNPTAGMYTNSLKAYFDENPPKNVVHVNVDNAYGEAVYEYGLKDYMKKAGIDYSVIKYKAGELDLKPIMTRAKDAEPQVVIMTAGDDNDATQLIKAAKEAGLSPEMFVGTGAGHSIQGFADQAGALSETVLTAGPWHGDRSQDAFHTFYDTFNKTYGHAPGEHEIEGYTAIYVLADALGRAEKLDRDSVRDALAATDMKTIFGPVKFEDFDGYTNQNRAMTDLSQWIGGKMITVYPKDAAQQELVKFKGWK</sequence>
<evidence type="ECO:0000256" key="3">
    <source>
        <dbReference type="ARBA" id="ARBA00022729"/>
    </source>
</evidence>
<dbReference type="RefSeq" id="WP_130038458.1">
    <property type="nucleotide sequence ID" value="NZ_JACCEV010000001.1"/>
</dbReference>
<dbReference type="AlphaFoldDB" id="A0A853GW54"/>
<dbReference type="SUPFAM" id="SSF53822">
    <property type="entry name" value="Periplasmic binding protein-like I"/>
    <property type="match status" value="1"/>
</dbReference>
<dbReference type="InterPro" id="IPR000709">
    <property type="entry name" value="Leu_Ile_Val-bd"/>
</dbReference>
<dbReference type="PANTHER" id="PTHR30483:SF37">
    <property type="entry name" value="ABC TRANSPORTER SUBSTRATE-BINDING PROTEIN"/>
    <property type="match status" value="1"/>
</dbReference>
<evidence type="ECO:0000256" key="1">
    <source>
        <dbReference type="ARBA" id="ARBA00010062"/>
    </source>
</evidence>
<keyword evidence="4" id="KW-0029">Amino-acid transport</keyword>
<dbReference type="PRINTS" id="PR00337">
    <property type="entry name" value="LEUILEVALBP"/>
</dbReference>
<dbReference type="InterPro" id="IPR028081">
    <property type="entry name" value="Leu-bd"/>
</dbReference>
<evidence type="ECO:0000256" key="2">
    <source>
        <dbReference type="ARBA" id="ARBA00022448"/>
    </source>
</evidence>